<reference evidence="6" key="1">
    <citation type="submission" date="2018-02" db="EMBL/GenBank/DDBJ databases">
        <authorList>
            <person name="Holder M.E."/>
            <person name="Ajami N.J."/>
            <person name="Petrosino J.F."/>
        </authorList>
    </citation>
    <scope>NUCLEOTIDE SEQUENCE [LARGE SCALE GENOMIC DNA]</scope>
    <source>
        <strain evidence="6">CCUG 47711</strain>
    </source>
</reference>
<protein>
    <recommendedName>
        <fullName evidence="2">RNA pseudouridylate synthase</fullName>
    </recommendedName>
    <alternativeName>
        <fullName evidence="3">RNA-uridine isomerase</fullName>
    </alternativeName>
</protein>
<dbReference type="Pfam" id="PF00849">
    <property type="entry name" value="PseudoU_synth_2"/>
    <property type="match status" value="1"/>
</dbReference>
<evidence type="ECO:0000313" key="6">
    <source>
        <dbReference type="Proteomes" id="UP000237947"/>
    </source>
</evidence>
<dbReference type="KEGG" id="fsa:C5Q98_03515"/>
<dbReference type="PROSITE" id="PS01129">
    <property type="entry name" value="PSI_RLU"/>
    <property type="match status" value="1"/>
</dbReference>
<dbReference type="InterPro" id="IPR020103">
    <property type="entry name" value="PsdUridine_synth_cat_dom_sf"/>
</dbReference>
<evidence type="ECO:0000256" key="1">
    <source>
        <dbReference type="ARBA" id="ARBA00000073"/>
    </source>
</evidence>
<dbReference type="EMBL" id="CP027226">
    <property type="protein sequence ID" value="AVM42351.1"/>
    <property type="molecule type" value="Genomic_DNA"/>
</dbReference>
<comment type="catalytic activity">
    <reaction evidence="1">
        <text>a uridine in RNA = a pseudouridine in RNA</text>
        <dbReference type="Rhea" id="RHEA:48348"/>
        <dbReference type="Rhea" id="RHEA-COMP:12068"/>
        <dbReference type="Rhea" id="RHEA-COMP:12069"/>
        <dbReference type="ChEBI" id="CHEBI:65314"/>
        <dbReference type="ChEBI" id="CHEBI:65315"/>
    </reaction>
</comment>
<sequence>MYLKYEVDSKYDGKTAQFILKNELGLSTRICNKIKLNQGLKRNTLFCSNKDMVEAGDILEVELKFPDELTGNIENPYGIEVVFEDEWYVIVNKPALLPTHPRFYGDDGLSTILSEYKLYPANRLDMGTSGLVIMAKNPYAQDMISKTPIQKIYLAMAHNFLPEKSGVIAAPIGREENTIIFRKVSKEGKNALTHYRVLAEWEKNKVSLIAFLLETGRTHQIRVHCRYMGCPLIGDQFYGWEQTYRYTKEIRENGKLGYYLKTDHRDYHDPSLARDFEALKLNRELQRQFLHAYILDFNHPITGEALHLKAKLAEDLESFLIKVQECEEENIHYERIEELLQIKIEPSVRKN</sequence>
<evidence type="ECO:0000259" key="4">
    <source>
        <dbReference type="Pfam" id="PF00849"/>
    </source>
</evidence>
<evidence type="ECO:0000313" key="5">
    <source>
        <dbReference type="EMBL" id="AVM42351.1"/>
    </source>
</evidence>
<keyword evidence="6" id="KW-1185">Reference proteome</keyword>
<dbReference type="PANTHER" id="PTHR21600">
    <property type="entry name" value="MITOCHONDRIAL RNA PSEUDOURIDINE SYNTHASE"/>
    <property type="match status" value="1"/>
</dbReference>
<proteinExistence type="predicted"/>
<gene>
    <name evidence="5" type="ORF">C5Q98_03515</name>
</gene>
<dbReference type="InterPro" id="IPR006145">
    <property type="entry name" value="PsdUridine_synth_RsuA/RluA"/>
</dbReference>
<dbReference type="GO" id="GO:0009982">
    <property type="term" value="F:pseudouridine synthase activity"/>
    <property type="evidence" value="ECO:0007669"/>
    <property type="project" value="InterPro"/>
</dbReference>
<dbReference type="GO" id="GO:0140098">
    <property type="term" value="F:catalytic activity, acting on RNA"/>
    <property type="evidence" value="ECO:0007669"/>
    <property type="project" value="UniProtKB-ARBA"/>
</dbReference>
<dbReference type="AlphaFoldDB" id="A0A2S0KMT7"/>
<dbReference type="OrthoDB" id="9807829at2"/>
<dbReference type="InterPro" id="IPR050188">
    <property type="entry name" value="RluA_PseudoU_synthase"/>
</dbReference>
<feature type="domain" description="Pseudouridine synthase RsuA/RluA-like" evidence="4">
    <location>
        <begin position="88"/>
        <end position="226"/>
    </location>
</feature>
<dbReference type="GO" id="GO:0003723">
    <property type="term" value="F:RNA binding"/>
    <property type="evidence" value="ECO:0007669"/>
    <property type="project" value="InterPro"/>
</dbReference>
<dbReference type="Proteomes" id="UP000237947">
    <property type="component" value="Chromosome"/>
</dbReference>
<name>A0A2S0KMT7_9FIRM</name>
<dbReference type="GO" id="GO:0000455">
    <property type="term" value="P:enzyme-directed rRNA pseudouridine synthesis"/>
    <property type="evidence" value="ECO:0007669"/>
    <property type="project" value="TreeGrafter"/>
</dbReference>
<dbReference type="PANTHER" id="PTHR21600:SF35">
    <property type="entry name" value="PSEUDOURIDINE SYNTHASE"/>
    <property type="match status" value="1"/>
</dbReference>
<dbReference type="CDD" id="cd02869">
    <property type="entry name" value="PseudoU_synth_RluA_like"/>
    <property type="match status" value="1"/>
</dbReference>
<dbReference type="Gene3D" id="3.30.2350.10">
    <property type="entry name" value="Pseudouridine synthase"/>
    <property type="match status" value="1"/>
</dbReference>
<organism evidence="5 6">
    <name type="scientific">Fastidiosipila sanguinis</name>
    <dbReference type="NCBI Taxonomy" id="236753"/>
    <lineage>
        <taxon>Bacteria</taxon>
        <taxon>Bacillati</taxon>
        <taxon>Bacillota</taxon>
        <taxon>Clostridia</taxon>
        <taxon>Eubacteriales</taxon>
        <taxon>Oscillospiraceae</taxon>
        <taxon>Fastidiosipila</taxon>
    </lineage>
</organism>
<dbReference type="RefSeq" id="WP_106012334.1">
    <property type="nucleotide sequence ID" value="NZ_CP027226.1"/>
</dbReference>
<dbReference type="SUPFAM" id="SSF55120">
    <property type="entry name" value="Pseudouridine synthase"/>
    <property type="match status" value="1"/>
</dbReference>
<accession>A0A2S0KMT7</accession>
<evidence type="ECO:0000256" key="3">
    <source>
        <dbReference type="ARBA" id="ARBA00033164"/>
    </source>
</evidence>
<evidence type="ECO:0000256" key="2">
    <source>
        <dbReference type="ARBA" id="ARBA00031870"/>
    </source>
</evidence>
<dbReference type="InterPro" id="IPR006224">
    <property type="entry name" value="PsdUridine_synth_RluA-like_CS"/>
</dbReference>